<keyword evidence="3" id="KW-1185">Reference proteome</keyword>
<dbReference type="OrthoDB" id="2420183at2759"/>
<organism evidence="2 3">
    <name type="scientific">Gigaspora rosea</name>
    <dbReference type="NCBI Taxonomy" id="44941"/>
    <lineage>
        <taxon>Eukaryota</taxon>
        <taxon>Fungi</taxon>
        <taxon>Fungi incertae sedis</taxon>
        <taxon>Mucoromycota</taxon>
        <taxon>Glomeromycotina</taxon>
        <taxon>Glomeromycetes</taxon>
        <taxon>Diversisporales</taxon>
        <taxon>Gigasporaceae</taxon>
        <taxon>Gigaspora</taxon>
    </lineage>
</organism>
<dbReference type="EMBL" id="QKWP01000728">
    <property type="protein sequence ID" value="RIB15694.1"/>
    <property type="molecule type" value="Genomic_DNA"/>
</dbReference>
<evidence type="ECO:0000313" key="2">
    <source>
        <dbReference type="EMBL" id="RIB15694.1"/>
    </source>
</evidence>
<gene>
    <name evidence="2" type="ORF">C2G38_2092672</name>
</gene>
<keyword evidence="1" id="KW-0812">Transmembrane</keyword>
<dbReference type="Proteomes" id="UP000266673">
    <property type="component" value="Unassembled WGS sequence"/>
</dbReference>
<evidence type="ECO:0000313" key="3">
    <source>
        <dbReference type="Proteomes" id="UP000266673"/>
    </source>
</evidence>
<feature type="transmembrane region" description="Helical" evidence="1">
    <location>
        <begin position="448"/>
        <end position="468"/>
    </location>
</feature>
<dbReference type="AlphaFoldDB" id="A0A397UZM7"/>
<accession>A0A397UZM7</accession>
<evidence type="ECO:0000256" key="1">
    <source>
        <dbReference type="SAM" id="Phobius"/>
    </source>
</evidence>
<keyword evidence="1" id="KW-1133">Transmembrane helix</keyword>
<reference evidence="2 3" key="1">
    <citation type="submission" date="2018-06" db="EMBL/GenBank/DDBJ databases">
        <title>Comparative genomics reveals the genomic features of Rhizophagus irregularis, R. cerebriforme, R. diaphanum and Gigaspora rosea, and their symbiotic lifestyle signature.</title>
        <authorList>
            <person name="Morin E."/>
            <person name="San Clemente H."/>
            <person name="Chen E.C.H."/>
            <person name="De La Providencia I."/>
            <person name="Hainaut M."/>
            <person name="Kuo A."/>
            <person name="Kohler A."/>
            <person name="Murat C."/>
            <person name="Tang N."/>
            <person name="Roy S."/>
            <person name="Loubradou J."/>
            <person name="Henrissat B."/>
            <person name="Grigoriev I.V."/>
            <person name="Corradi N."/>
            <person name="Roux C."/>
            <person name="Martin F.M."/>
        </authorList>
    </citation>
    <scope>NUCLEOTIDE SEQUENCE [LARGE SCALE GENOMIC DNA]</scope>
    <source>
        <strain evidence="2 3">DAOM 194757</strain>
    </source>
</reference>
<keyword evidence="1" id="KW-0472">Membrane</keyword>
<protein>
    <submittedName>
        <fullName evidence="2">Uncharacterized protein</fullName>
    </submittedName>
</protein>
<name>A0A397UZM7_9GLOM</name>
<proteinExistence type="predicted"/>
<comment type="caution">
    <text evidence="2">The sequence shown here is derived from an EMBL/GenBank/DDBJ whole genome shotgun (WGS) entry which is preliminary data.</text>
</comment>
<sequence length="560" mass="61931">MSERNKIYPVYYNTVFGILGIVFGVSLWLLSYNHTDLSIFNLDINGVIAITGIAFGFMNMAVRTICIWLTMWILSRNLYNGGVTINELALTSDFAHGRWYNIMKLTPKRTAIMICCEILLLITEIGYKFGVQSGDSYSVEYNITNGFSHNYYSAGLFRGAACDGENYALCLTDTAINILTDGVATADLSTLENWGFLQTFIWQESNNVIYSIPQRPYINSDTLNQVGPNLTDHNIVAKKLSGLVLSIVRIEVVNARNMNGWSSYGSVVVNCALDFDYTTWNDTISPIGDTIIIDGWSNCIPNHHHMEIRMELCNGTVEWTIEPGQQVQSWNVTNLSNLQCGPIGINTTKGSQVLSSMSAQGGLYGLDHRLFSLTLIDAADASQTGKSTLGVDVVGWNLSRIYVYQRIQVAINALAYVQNSWPGTISQYIAVEGTAIKYLHSTIVYNTLNLTIASVMTIFIFVGVALLAMQTYKITWAGTISQTFGLILGSTRDSLFGACVDNMPKDDGYGQLYYICSTVTEMPYVKHLELSNNSSLAIPELEGLHAGVTKLYKTQQLKAS</sequence>
<feature type="transmembrane region" description="Helical" evidence="1">
    <location>
        <begin position="44"/>
        <end position="69"/>
    </location>
</feature>
<feature type="transmembrane region" description="Helical" evidence="1">
    <location>
        <begin position="12"/>
        <end position="32"/>
    </location>
</feature>